<proteinExistence type="predicted"/>
<evidence type="ECO:0000256" key="1">
    <source>
        <dbReference type="SAM" id="Coils"/>
    </source>
</evidence>
<dbReference type="Proteomes" id="UP000267821">
    <property type="component" value="Unassembled WGS sequence"/>
</dbReference>
<dbReference type="EMBL" id="ML121566">
    <property type="protein sequence ID" value="RPB20894.1"/>
    <property type="molecule type" value="Genomic_DNA"/>
</dbReference>
<reference evidence="3 4" key="1">
    <citation type="journal article" date="2018" name="Nat. Ecol. Evol.">
        <title>Pezizomycetes genomes reveal the molecular basis of ectomycorrhizal truffle lifestyle.</title>
        <authorList>
            <person name="Murat C."/>
            <person name="Payen T."/>
            <person name="Noel B."/>
            <person name="Kuo A."/>
            <person name="Morin E."/>
            <person name="Chen J."/>
            <person name="Kohler A."/>
            <person name="Krizsan K."/>
            <person name="Balestrini R."/>
            <person name="Da Silva C."/>
            <person name="Montanini B."/>
            <person name="Hainaut M."/>
            <person name="Levati E."/>
            <person name="Barry K.W."/>
            <person name="Belfiori B."/>
            <person name="Cichocki N."/>
            <person name="Clum A."/>
            <person name="Dockter R.B."/>
            <person name="Fauchery L."/>
            <person name="Guy J."/>
            <person name="Iotti M."/>
            <person name="Le Tacon F."/>
            <person name="Lindquist E.A."/>
            <person name="Lipzen A."/>
            <person name="Malagnac F."/>
            <person name="Mello A."/>
            <person name="Molinier V."/>
            <person name="Miyauchi S."/>
            <person name="Poulain J."/>
            <person name="Riccioni C."/>
            <person name="Rubini A."/>
            <person name="Sitrit Y."/>
            <person name="Splivallo R."/>
            <person name="Traeger S."/>
            <person name="Wang M."/>
            <person name="Zifcakova L."/>
            <person name="Wipf D."/>
            <person name="Zambonelli A."/>
            <person name="Paolocci F."/>
            <person name="Nowrousian M."/>
            <person name="Ottonello S."/>
            <person name="Baldrian P."/>
            <person name="Spatafora J.W."/>
            <person name="Henrissat B."/>
            <person name="Nagy L.G."/>
            <person name="Aury J.M."/>
            <person name="Wincker P."/>
            <person name="Grigoriev I.V."/>
            <person name="Bonfante P."/>
            <person name="Martin F.M."/>
        </authorList>
    </citation>
    <scope>NUCLEOTIDE SEQUENCE [LARGE SCALE GENOMIC DNA]</scope>
    <source>
        <strain evidence="3 4">ATCC MYA-4762</strain>
    </source>
</reference>
<keyword evidence="1" id="KW-0175">Coiled coil</keyword>
<evidence type="ECO:0000256" key="2">
    <source>
        <dbReference type="SAM" id="MobiDB-lite"/>
    </source>
</evidence>
<accession>A0A3N4LDD9</accession>
<feature type="compositionally biased region" description="Polar residues" evidence="2">
    <location>
        <begin position="700"/>
        <end position="709"/>
    </location>
</feature>
<evidence type="ECO:0000313" key="3">
    <source>
        <dbReference type="EMBL" id="RPB20894.1"/>
    </source>
</evidence>
<feature type="coiled-coil region" evidence="1">
    <location>
        <begin position="791"/>
        <end position="867"/>
    </location>
</feature>
<protein>
    <submittedName>
        <fullName evidence="3">Uncharacterized protein</fullName>
    </submittedName>
</protein>
<sequence length="906" mass="100675">MLYYVTCSPDDAKISSFLIDKMFLRSATQHVRRKSWPSLSSARTLLTRSPITTGGLGRRVVWLENRDSNQVCENWMCFEQRWERRKSGRLQPGIPWKRWMSTEKDTSATSEFSCEDVVMGKSRGGAIMGIRVFRPPRPTRASEIPVMIFYPSGLPVYIPPNSYNDENIGPLLITENDHTTAAILAMSSNHTVVVPGYFMGSKHISEQLYQKKKEKVEAEAEGNRYDWFEEDYGDIDELHIGGDSAYASIGGPVEGVENPGVENQYSWSEDYGDIDVAGKAVHDMEADGSGLHIGGVWADAATSSTMEEVKDHYDFFEEDYGDIGDSLGKAAHGMEAAKSEFHNGGDSADAAASGIVADVASPGGGSGWVYPYPKHPIAGHLALKAYEFILQSLPALLNLPPDSITRGVSLSMSGSLVGAGLASSIALSEFKHPPFATGVRVETTTLVPLKKVKKQVTLNVELKSLALITPLINWCFEPLGAYDFGADQQGTGEAWLLPPVPPLSHLEGAAETEPKGGPYFLPAPTLPTLLRLRSAYFKSPEDYIDPFASPLFFMQTPGLDVGKDALAKLWVSLRQQMWFQGAIERARARRTGEKVEKPPSIDIITIEGTKRKSVWRRWPPAWGKLQIDGILETRRGGLPQKGRIRVIIPGEGEDEDGSEVIWRDENVKQPPQKRRPLDLTPATKWPSKSSAPKPPEPLSFPSTLTDPSAVTQRKKPYIIAEHAEYAQDHTPVDKYTHSPNTISLLKNSSCLLSRITSPPLSTLSAGWWLVSQAGDFVGGIERSWRSVVSADRDLRRKLELEREEKEKARLKRKREIMGSRGFLSLGRKVKKEETVVEMKWKKEVVDEEEEKEEKEEKEEVLSLLEVIGGSESMSEMGEEKLKQRMVLEKDAVVRLGKWVAEVQNLS</sequence>
<gene>
    <name evidence="3" type="ORF">L211DRAFT_870302</name>
</gene>
<dbReference type="InParanoid" id="A0A3N4LDD9"/>
<organism evidence="3 4">
    <name type="scientific">Terfezia boudieri ATCC MYA-4762</name>
    <dbReference type="NCBI Taxonomy" id="1051890"/>
    <lineage>
        <taxon>Eukaryota</taxon>
        <taxon>Fungi</taxon>
        <taxon>Dikarya</taxon>
        <taxon>Ascomycota</taxon>
        <taxon>Pezizomycotina</taxon>
        <taxon>Pezizomycetes</taxon>
        <taxon>Pezizales</taxon>
        <taxon>Pezizaceae</taxon>
        <taxon>Terfezia</taxon>
    </lineage>
</organism>
<feature type="compositionally biased region" description="Low complexity" evidence="2">
    <location>
        <begin position="681"/>
        <end position="691"/>
    </location>
</feature>
<keyword evidence="4" id="KW-1185">Reference proteome</keyword>
<dbReference type="AlphaFoldDB" id="A0A3N4LDD9"/>
<evidence type="ECO:0000313" key="4">
    <source>
        <dbReference type="Proteomes" id="UP000267821"/>
    </source>
</evidence>
<name>A0A3N4LDD9_9PEZI</name>
<dbReference type="OrthoDB" id="5396420at2759"/>
<feature type="region of interest" description="Disordered" evidence="2">
    <location>
        <begin position="654"/>
        <end position="709"/>
    </location>
</feature>